<gene>
    <name evidence="2" type="ORF">Baya_12339</name>
</gene>
<dbReference type="EMBL" id="VCAZ01000106">
    <property type="protein sequence ID" value="TSS97564.1"/>
    <property type="molecule type" value="Genomic_DNA"/>
</dbReference>
<organism evidence="2 3">
    <name type="scientific">Bagarius yarrelli</name>
    <name type="common">Goonch</name>
    <name type="synonym">Bagrus yarrelli</name>
    <dbReference type="NCBI Taxonomy" id="175774"/>
    <lineage>
        <taxon>Eukaryota</taxon>
        <taxon>Metazoa</taxon>
        <taxon>Chordata</taxon>
        <taxon>Craniata</taxon>
        <taxon>Vertebrata</taxon>
        <taxon>Euteleostomi</taxon>
        <taxon>Actinopterygii</taxon>
        <taxon>Neopterygii</taxon>
        <taxon>Teleostei</taxon>
        <taxon>Ostariophysi</taxon>
        <taxon>Siluriformes</taxon>
        <taxon>Sisoridae</taxon>
        <taxon>Sisorinae</taxon>
        <taxon>Bagarius</taxon>
    </lineage>
</organism>
<accession>A0A556V358</accession>
<dbReference type="Proteomes" id="UP000319801">
    <property type="component" value="Unassembled WGS sequence"/>
</dbReference>
<evidence type="ECO:0000313" key="3">
    <source>
        <dbReference type="Proteomes" id="UP000319801"/>
    </source>
</evidence>
<name>A0A556V358_BAGYA</name>
<evidence type="ECO:0000256" key="1">
    <source>
        <dbReference type="SAM" id="MobiDB-lite"/>
    </source>
</evidence>
<feature type="region of interest" description="Disordered" evidence="1">
    <location>
        <begin position="30"/>
        <end position="72"/>
    </location>
</feature>
<protein>
    <submittedName>
        <fullName evidence="2">Uncharacterized protein</fullName>
    </submittedName>
</protein>
<evidence type="ECO:0000313" key="2">
    <source>
        <dbReference type="EMBL" id="TSS97564.1"/>
    </source>
</evidence>
<dbReference type="AlphaFoldDB" id="A0A556V358"/>
<feature type="compositionally biased region" description="Basic and acidic residues" evidence="1">
    <location>
        <begin position="50"/>
        <end position="62"/>
    </location>
</feature>
<comment type="caution">
    <text evidence="2">The sequence shown here is derived from an EMBL/GenBank/DDBJ whole genome shotgun (WGS) entry which is preliminary data.</text>
</comment>
<feature type="compositionally biased region" description="Basic residues" evidence="1">
    <location>
        <begin position="36"/>
        <end position="49"/>
    </location>
</feature>
<reference evidence="2 3" key="1">
    <citation type="journal article" date="2019" name="Genome Biol. Evol.">
        <title>Whole-Genome Sequencing of the Giant Devil Catfish, Bagarius yarrelli.</title>
        <authorList>
            <person name="Jiang W."/>
            <person name="Lv Y."/>
            <person name="Cheng L."/>
            <person name="Yang K."/>
            <person name="Chao B."/>
            <person name="Wang X."/>
            <person name="Li Y."/>
            <person name="Pan X."/>
            <person name="You X."/>
            <person name="Zhang Y."/>
            <person name="Yang J."/>
            <person name="Li J."/>
            <person name="Zhang X."/>
            <person name="Liu S."/>
            <person name="Sun C."/>
            <person name="Yang J."/>
            <person name="Shi Q."/>
        </authorList>
    </citation>
    <scope>NUCLEOTIDE SEQUENCE [LARGE SCALE GENOMIC DNA]</scope>
    <source>
        <strain evidence="2">JWS20170419001</strain>
        <tissue evidence="2">Muscle</tissue>
    </source>
</reference>
<keyword evidence="3" id="KW-1185">Reference proteome</keyword>
<proteinExistence type="predicted"/>
<sequence length="72" mass="8503">MRTFYQHNGCILAPKKPENLSQDVARLKKLEEGIRSRRKHKKSTNHAKKKDKDQDRNRDHCTIDMNNLETSV</sequence>